<dbReference type="AlphaFoldDB" id="A0A5J4QDS2"/>
<keyword evidence="1" id="KW-0472">Membrane</keyword>
<evidence type="ECO:0000313" key="2">
    <source>
        <dbReference type="EMBL" id="KAA6318733.1"/>
    </source>
</evidence>
<gene>
    <name evidence="2" type="ORF">EZS27_031296</name>
</gene>
<comment type="caution">
    <text evidence="2">The sequence shown here is derived from an EMBL/GenBank/DDBJ whole genome shotgun (WGS) entry which is preliminary data.</text>
</comment>
<feature type="transmembrane region" description="Helical" evidence="1">
    <location>
        <begin position="67"/>
        <end position="95"/>
    </location>
</feature>
<protein>
    <submittedName>
        <fullName evidence="2">Uncharacterized protein</fullName>
    </submittedName>
</protein>
<keyword evidence="1" id="KW-1133">Transmembrane helix</keyword>
<name>A0A5J4QDS2_9ZZZZ</name>
<dbReference type="EMBL" id="SNRY01004099">
    <property type="protein sequence ID" value="KAA6318733.1"/>
    <property type="molecule type" value="Genomic_DNA"/>
</dbReference>
<sequence>MKNSRNILKQKLLPLLSNLHIIIGRWAKRLIIAGVVLALVFVALYWGVGVCLAVIAGFFVIRFIIPFLIGLTLSIIIPLVGIILLIVLILSLILLGVS</sequence>
<reference evidence="2" key="1">
    <citation type="submission" date="2019-03" db="EMBL/GenBank/DDBJ databases">
        <title>Single cell metagenomics reveals metabolic interactions within the superorganism composed of flagellate Streblomastix strix and complex community of Bacteroidetes bacteria on its surface.</title>
        <authorList>
            <person name="Treitli S.C."/>
            <person name="Kolisko M."/>
            <person name="Husnik F."/>
            <person name="Keeling P."/>
            <person name="Hampl V."/>
        </authorList>
    </citation>
    <scope>NUCLEOTIDE SEQUENCE</scope>
    <source>
        <strain evidence="2">STM</strain>
    </source>
</reference>
<feature type="transmembrane region" description="Helical" evidence="1">
    <location>
        <begin position="30"/>
        <end position="61"/>
    </location>
</feature>
<keyword evidence="1" id="KW-0812">Transmembrane</keyword>
<accession>A0A5J4QDS2</accession>
<evidence type="ECO:0000256" key="1">
    <source>
        <dbReference type="SAM" id="Phobius"/>
    </source>
</evidence>
<proteinExistence type="predicted"/>
<organism evidence="2">
    <name type="scientific">termite gut metagenome</name>
    <dbReference type="NCBI Taxonomy" id="433724"/>
    <lineage>
        <taxon>unclassified sequences</taxon>
        <taxon>metagenomes</taxon>
        <taxon>organismal metagenomes</taxon>
    </lineage>
</organism>